<feature type="binding site" evidence="7">
    <location>
        <position position="118"/>
    </location>
    <ligand>
        <name>Zn(2+)</name>
        <dbReference type="ChEBI" id="CHEBI:29105"/>
        <note>catalytic</note>
    </ligand>
</feature>
<reference evidence="8" key="1">
    <citation type="journal article" date="2014" name="Int. J. Syst. Evol. Microbiol.">
        <title>Complete genome sequence of Corynebacterium casei LMG S-19264T (=DSM 44701T), isolated from a smear-ripened cheese.</title>
        <authorList>
            <consortium name="US DOE Joint Genome Institute (JGI-PGF)"/>
            <person name="Walter F."/>
            <person name="Albersmeier A."/>
            <person name="Kalinowski J."/>
            <person name="Ruckert C."/>
        </authorList>
    </citation>
    <scope>NUCLEOTIDE SEQUENCE</scope>
    <source>
        <strain evidence="8">CGMCC 1.15290</strain>
    </source>
</reference>
<evidence type="ECO:0000313" key="9">
    <source>
        <dbReference type="Proteomes" id="UP000627292"/>
    </source>
</evidence>
<dbReference type="AlphaFoldDB" id="A0A917MYY0"/>
<dbReference type="GO" id="GO:0004521">
    <property type="term" value="F:RNA endonuclease activity"/>
    <property type="evidence" value="ECO:0007669"/>
    <property type="project" value="UniProtKB-UniRule"/>
</dbReference>
<protein>
    <recommendedName>
        <fullName evidence="7">Endoribonuclease YbeY</fullName>
        <ecNumber evidence="7">3.1.-.-</ecNumber>
    </recommendedName>
</protein>
<accession>A0A917MYY0</accession>
<dbReference type="Gene3D" id="3.40.390.30">
    <property type="entry name" value="Metalloproteases ('zincins'), catalytic domain"/>
    <property type="match status" value="1"/>
</dbReference>
<dbReference type="EC" id="3.1.-.-" evidence="7"/>
<comment type="cofactor">
    <cofactor evidence="7">
        <name>Zn(2+)</name>
        <dbReference type="ChEBI" id="CHEBI:29105"/>
    </cofactor>
    <text evidence="7">Binds 1 zinc ion.</text>
</comment>
<keyword evidence="5 7" id="KW-0378">Hydrolase</keyword>
<proteinExistence type="inferred from homology"/>
<keyword evidence="9" id="KW-1185">Reference proteome</keyword>
<evidence type="ECO:0000256" key="3">
    <source>
        <dbReference type="ARBA" id="ARBA00022723"/>
    </source>
</evidence>
<evidence type="ECO:0000256" key="1">
    <source>
        <dbReference type="ARBA" id="ARBA00010875"/>
    </source>
</evidence>
<comment type="similarity">
    <text evidence="1 7">Belongs to the endoribonuclease YbeY family.</text>
</comment>
<dbReference type="SUPFAM" id="SSF55486">
    <property type="entry name" value="Metalloproteases ('zincins'), catalytic domain"/>
    <property type="match status" value="1"/>
</dbReference>
<dbReference type="NCBIfam" id="TIGR00043">
    <property type="entry name" value="rRNA maturation RNase YbeY"/>
    <property type="match status" value="1"/>
</dbReference>
<feature type="binding site" evidence="7">
    <location>
        <position position="112"/>
    </location>
    <ligand>
        <name>Zn(2+)</name>
        <dbReference type="ChEBI" id="CHEBI:29105"/>
        <note>catalytic</note>
    </ligand>
</feature>
<name>A0A917MYY0_9BACT</name>
<gene>
    <name evidence="7 8" type="primary">ybeY</name>
    <name evidence="8" type="ORF">GCM10011379_54970</name>
</gene>
<keyword evidence="3 7" id="KW-0479">Metal-binding</keyword>
<dbReference type="GO" id="GO:0005737">
    <property type="term" value="C:cytoplasm"/>
    <property type="evidence" value="ECO:0007669"/>
    <property type="project" value="UniProtKB-SubCell"/>
</dbReference>
<organism evidence="8 9">
    <name type="scientific">Filimonas zeae</name>
    <dbReference type="NCBI Taxonomy" id="1737353"/>
    <lineage>
        <taxon>Bacteria</taxon>
        <taxon>Pseudomonadati</taxon>
        <taxon>Bacteroidota</taxon>
        <taxon>Chitinophagia</taxon>
        <taxon>Chitinophagales</taxon>
        <taxon>Chitinophagaceae</taxon>
        <taxon>Filimonas</taxon>
    </lineage>
</organism>
<dbReference type="EMBL" id="BMIB01000006">
    <property type="protein sequence ID" value="GGH81894.1"/>
    <property type="molecule type" value="Genomic_DNA"/>
</dbReference>
<keyword evidence="7" id="KW-0690">Ribosome biogenesis</keyword>
<dbReference type="PANTHER" id="PTHR46986">
    <property type="entry name" value="ENDORIBONUCLEASE YBEY, CHLOROPLASTIC"/>
    <property type="match status" value="1"/>
</dbReference>
<dbReference type="GO" id="GO:0008270">
    <property type="term" value="F:zinc ion binding"/>
    <property type="evidence" value="ECO:0007669"/>
    <property type="project" value="UniProtKB-UniRule"/>
</dbReference>
<evidence type="ECO:0000256" key="5">
    <source>
        <dbReference type="ARBA" id="ARBA00022801"/>
    </source>
</evidence>
<evidence type="ECO:0000256" key="2">
    <source>
        <dbReference type="ARBA" id="ARBA00022722"/>
    </source>
</evidence>
<dbReference type="GO" id="GO:0004222">
    <property type="term" value="F:metalloendopeptidase activity"/>
    <property type="evidence" value="ECO:0007669"/>
    <property type="project" value="InterPro"/>
</dbReference>
<keyword evidence="7" id="KW-0698">rRNA processing</keyword>
<comment type="caution">
    <text evidence="8">The sequence shown here is derived from an EMBL/GenBank/DDBJ whole genome shotgun (WGS) entry which is preliminary data.</text>
</comment>
<evidence type="ECO:0000256" key="6">
    <source>
        <dbReference type="ARBA" id="ARBA00022833"/>
    </source>
</evidence>
<dbReference type="PANTHER" id="PTHR46986:SF1">
    <property type="entry name" value="ENDORIBONUCLEASE YBEY, CHLOROPLASTIC"/>
    <property type="match status" value="1"/>
</dbReference>
<dbReference type="Pfam" id="PF02130">
    <property type="entry name" value="YbeY"/>
    <property type="match status" value="1"/>
</dbReference>
<dbReference type="Proteomes" id="UP000627292">
    <property type="component" value="Unassembled WGS sequence"/>
</dbReference>
<evidence type="ECO:0000313" key="8">
    <source>
        <dbReference type="EMBL" id="GGH81894.1"/>
    </source>
</evidence>
<keyword evidence="4 7" id="KW-0255">Endonuclease</keyword>
<dbReference type="HAMAP" id="MF_00009">
    <property type="entry name" value="Endoribonucl_YbeY"/>
    <property type="match status" value="1"/>
</dbReference>
<dbReference type="GO" id="GO:0006364">
    <property type="term" value="P:rRNA processing"/>
    <property type="evidence" value="ECO:0007669"/>
    <property type="project" value="UniProtKB-UniRule"/>
</dbReference>
<dbReference type="RefSeq" id="WP_229688049.1">
    <property type="nucleotide sequence ID" value="NZ_BMIB01000006.1"/>
</dbReference>
<evidence type="ECO:0000256" key="4">
    <source>
        <dbReference type="ARBA" id="ARBA00022759"/>
    </source>
</evidence>
<keyword evidence="7" id="KW-0963">Cytoplasm</keyword>
<reference evidence="8" key="2">
    <citation type="submission" date="2020-09" db="EMBL/GenBank/DDBJ databases">
        <authorList>
            <person name="Sun Q."/>
            <person name="Zhou Y."/>
        </authorList>
    </citation>
    <scope>NUCLEOTIDE SEQUENCE</scope>
    <source>
        <strain evidence="8">CGMCC 1.15290</strain>
    </source>
</reference>
<keyword evidence="6 7" id="KW-0862">Zinc</keyword>
<evidence type="ECO:0000256" key="7">
    <source>
        <dbReference type="HAMAP-Rule" id="MF_00009"/>
    </source>
</evidence>
<dbReference type="InterPro" id="IPR002036">
    <property type="entry name" value="YbeY"/>
</dbReference>
<keyword evidence="2 7" id="KW-0540">Nuclease</keyword>
<sequence length="144" mass="17111">MKKVHFNYADRKLHLKGKEKIKAHIVHLFTREKKKLEEIRYIFCSDEYLLQINKDFLQHDYYTDIITFDLSEGPATTAEVYISSDRVKDNALTQGTTFEQEMLRVLFHGALHLCGFKDKSKVQAAEMRKKEEEYLLSYTRKKDK</sequence>
<comment type="subcellular location">
    <subcellularLocation>
        <location evidence="7">Cytoplasm</location>
    </subcellularLocation>
</comment>
<comment type="function">
    <text evidence="7">Single strand-specific metallo-endoribonuclease involved in late-stage 70S ribosome quality control and in maturation of the 3' terminus of the 16S rRNA.</text>
</comment>
<feature type="binding site" evidence="7">
    <location>
        <position position="108"/>
    </location>
    <ligand>
        <name>Zn(2+)</name>
        <dbReference type="ChEBI" id="CHEBI:29105"/>
        <note>catalytic</note>
    </ligand>
</feature>
<dbReference type="InterPro" id="IPR023091">
    <property type="entry name" value="MetalPrtase_cat_dom_sf_prd"/>
</dbReference>